<organism evidence="1 2">
    <name type="scientific">Daphnia magna</name>
    <dbReference type="NCBI Taxonomy" id="35525"/>
    <lineage>
        <taxon>Eukaryota</taxon>
        <taxon>Metazoa</taxon>
        <taxon>Ecdysozoa</taxon>
        <taxon>Arthropoda</taxon>
        <taxon>Crustacea</taxon>
        <taxon>Branchiopoda</taxon>
        <taxon>Diplostraca</taxon>
        <taxon>Cladocera</taxon>
        <taxon>Anomopoda</taxon>
        <taxon>Daphniidae</taxon>
        <taxon>Daphnia</taxon>
    </lineage>
</organism>
<reference evidence="1 2" key="1">
    <citation type="journal article" date="2023" name="Nucleic Acids Res.">
        <title>The hologenome of Daphnia magna reveals possible DNA methylation and microbiome-mediated evolution of the host genome.</title>
        <authorList>
            <person name="Chaturvedi A."/>
            <person name="Li X."/>
            <person name="Dhandapani V."/>
            <person name="Marshall H."/>
            <person name="Kissane S."/>
            <person name="Cuenca-Cambronero M."/>
            <person name="Asole G."/>
            <person name="Calvet F."/>
            <person name="Ruiz-Romero M."/>
            <person name="Marangio P."/>
            <person name="Guigo R."/>
            <person name="Rago D."/>
            <person name="Mirbahai L."/>
            <person name="Eastwood N."/>
            <person name="Colbourne J.K."/>
            <person name="Zhou J."/>
            <person name="Mallon E."/>
            <person name="Orsini L."/>
        </authorList>
    </citation>
    <scope>NUCLEOTIDE SEQUENCE [LARGE SCALE GENOMIC DNA]</scope>
    <source>
        <strain evidence="1">LRV0_1</strain>
    </source>
</reference>
<evidence type="ECO:0000313" key="1">
    <source>
        <dbReference type="EMBL" id="KAK4004657.1"/>
    </source>
</evidence>
<sequence length="151" mass="16580">MAVDDSSTVNLFSLSFSVFAFGLHLGGEEEAKRAAAAAEHRIAEPTYYPHRVPSEKKHTKTRRAVAPVLLLVRSSSIANWPTKLHILARKTNSFRCCSSAAAFQFLSQFVANFCVFCNSNLCKRVTSSHVFLGFLFTFGCTTGRHDDSAGS</sequence>
<evidence type="ECO:0008006" key="3">
    <source>
        <dbReference type="Google" id="ProtNLM"/>
    </source>
</evidence>
<dbReference type="Proteomes" id="UP001234178">
    <property type="component" value="Unassembled WGS sequence"/>
</dbReference>
<dbReference type="EMBL" id="JAOYFB010000001">
    <property type="protein sequence ID" value="KAK4004657.1"/>
    <property type="molecule type" value="Genomic_DNA"/>
</dbReference>
<name>A0ABQ9YVH7_9CRUS</name>
<accession>A0ABQ9YVH7</accession>
<evidence type="ECO:0000313" key="2">
    <source>
        <dbReference type="Proteomes" id="UP001234178"/>
    </source>
</evidence>
<protein>
    <recommendedName>
        <fullName evidence="3">Secreted protein</fullName>
    </recommendedName>
</protein>
<comment type="caution">
    <text evidence="1">The sequence shown here is derived from an EMBL/GenBank/DDBJ whole genome shotgun (WGS) entry which is preliminary data.</text>
</comment>
<proteinExistence type="predicted"/>
<keyword evidence="2" id="KW-1185">Reference proteome</keyword>
<gene>
    <name evidence="1" type="ORF">OUZ56_006386</name>
</gene>